<accession>A0A0A9L3M9</accession>
<evidence type="ECO:0000313" key="1">
    <source>
        <dbReference type="EMBL" id="JAD52979.1"/>
    </source>
</evidence>
<sequence length="64" mass="6658">MRWEGEFASGCMARAGRRVAAAAAGDWRGDGGDFDGETEGGFGGLRRALSGGLWLWGVGGIGRR</sequence>
<reference evidence="1" key="1">
    <citation type="submission" date="2014-09" db="EMBL/GenBank/DDBJ databases">
        <authorList>
            <person name="Magalhaes I.L.F."/>
            <person name="Oliveira U."/>
            <person name="Santos F.R."/>
            <person name="Vidigal T.H.D.A."/>
            <person name="Brescovit A.D."/>
            <person name="Santos A.J."/>
        </authorList>
    </citation>
    <scope>NUCLEOTIDE SEQUENCE</scope>
    <source>
        <tissue evidence="1">Shoot tissue taken approximately 20 cm above the soil surface</tissue>
    </source>
</reference>
<proteinExistence type="predicted"/>
<dbReference type="AlphaFoldDB" id="A0A0A9L3M9"/>
<protein>
    <submittedName>
        <fullName evidence="1">Uncharacterized protein</fullName>
    </submittedName>
</protein>
<organism evidence="1">
    <name type="scientific">Arundo donax</name>
    <name type="common">Giant reed</name>
    <name type="synonym">Donax arundinaceus</name>
    <dbReference type="NCBI Taxonomy" id="35708"/>
    <lineage>
        <taxon>Eukaryota</taxon>
        <taxon>Viridiplantae</taxon>
        <taxon>Streptophyta</taxon>
        <taxon>Embryophyta</taxon>
        <taxon>Tracheophyta</taxon>
        <taxon>Spermatophyta</taxon>
        <taxon>Magnoliopsida</taxon>
        <taxon>Liliopsida</taxon>
        <taxon>Poales</taxon>
        <taxon>Poaceae</taxon>
        <taxon>PACMAD clade</taxon>
        <taxon>Arundinoideae</taxon>
        <taxon>Arundineae</taxon>
        <taxon>Arundo</taxon>
    </lineage>
</organism>
<dbReference type="EMBL" id="GBRH01244916">
    <property type="protein sequence ID" value="JAD52979.1"/>
    <property type="molecule type" value="Transcribed_RNA"/>
</dbReference>
<reference evidence="1" key="2">
    <citation type="journal article" date="2015" name="Data Brief">
        <title>Shoot transcriptome of the giant reed, Arundo donax.</title>
        <authorList>
            <person name="Barrero R.A."/>
            <person name="Guerrero F.D."/>
            <person name="Moolhuijzen P."/>
            <person name="Goolsby J.A."/>
            <person name="Tidwell J."/>
            <person name="Bellgard S.E."/>
            <person name="Bellgard M.I."/>
        </authorList>
    </citation>
    <scope>NUCLEOTIDE SEQUENCE</scope>
    <source>
        <tissue evidence="1">Shoot tissue taken approximately 20 cm above the soil surface</tissue>
    </source>
</reference>
<name>A0A0A9L3M9_ARUDO</name>